<organism evidence="2 3">
    <name type="scientific">Sodalis praecaptivus</name>
    <dbReference type="NCBI Taxonomy" id="1239307"/>
    <lineage>
        <taxon>Bacteria</taxon>
        <taxon>Pseudomonadati</taxon>
        <taxon>Pseudomonadota</taxon>
        <taxon>Gammaproteobacteria</taxon>
        <taxon>Enterobacterales</taxon>
        <taxon>Bruguierivoracaceae</taxon>
        <taxon>Sodalis</taxon>
    </lineage>
</organism>
<accession>W0HWT8</accession>
<dbReference type="SMART" id="SM00530">
    <property type="entry name" value="HTH_XRE"/>
    <property type="match status" value="1"/>
</dbReference>
<dbReference type="OrthoDB" id="9791537at2"/>
<dbReference type="KEGG" id="sod:Sant_1905"/>
<dbReference type="AlphaFoldDB" id="W0HWT8"/>
<name>W0HWT8_9GAMM</name>
<dbReference type="SUPFAM" id="SSF47413">
    <property type="entry name" value="lambda repressor-like DNA-binding domains"/>
    <property type="match status" value="1"/>
</dbReference>
<gene>
    <name evidence="2" type="ORF">Sant_1905</name>
</gene>
<dbReference type="Gene3D" id="1.10.260.40">
    <property type="entry name" value="lambda repressor-like DNA-binding domains"/>
    <property type="match status" value="1"/>
</dbReference>
<dbReference type="InterPro" id="IPR001387">
    <property type="entry name" value="Cro/C1-type_HTH"/>
</dbReference>
<dbReference type="HOGENOM" id="CLU_1420601_0_0_6"/>
<proteinExistence type="predicted"/>
<sequence length="191" mass="21592">MTEQFNERLKEALFARGFNAAELARIIGVSNGYMSNLLSGYIARPHKHLISIAEALRVRPEWLLNGYGDPNLDDNKHLVEVPLYKFVHNDQKKRYIKIIQLPEIALLPHSDGLYGVQIPPNEIFANSTLAVINEKLKGSGLFLLRCGGALTLSMRIDDITSIRWIHHTPQPPDMNNCAVLGRIVAFFDYIE</sequence>
<dbReference type="PROSITE" id="PS50943">
    <property type="entry name" value="HTH_CROC1"/>
    <property type="match status" value="1"/>
</dbReference>
<dbReference type="EMBL" id="CP006569">
    <property type="protein sequence ID" value="AHF76957.1"/>
    <property type="molecule type" value="Genomic_DNA"/>
</dbReference>
<evidence type="ECO:0000313" key="2">
    <source>
        <dbReference type="EMBL" id="AHF76957.1"/>
    </source>
</evidence>
<evidence type="ECO:0000259" key="1">
    <source>
        <dbReference type="PROSITE" id="PS50943"/>
    </source>
</evidence>
<keyword evidence="3" id="KW-1185">Reference proteome</keyword>
<dbReference type="GO" id="GO:0003677">
    <property type="term" value="F:DNA binding"/>
    <property type="evidence" value="ECO:0007669"/>
    <property type="project" value="InterPro"/>
</dbReference>
<evidence type="ECO:0000313" key="3">
    <source>
        <dbReference type="Proteomes" id="UP000019028"/>
    </source>
</evidence>
<dbReference type="InterPro" id="IPR010982">
    <property type="entry name" value="Lambda_DNA-bd_dom_sf"/>
</dbReference>
<dbReference type="RefSeq" id="WP_025422087.1">
    <property type="nucleotide sequence ID" value="NZ_CP006569.1"/>
</dbReference>
<protein>
    <submittedName>
        <fullName evidence="2">Putative transcriptional regulator, HTH family</fullName>
    </submittedName>
</protein>
<dbReference type="CDD" id="cd00093">
    <property type="entry name" value="HTH_XRE"/>
    <property type="match status" value="1"/>
</dbReference>
<feature type="domain" description="HTH cro/C1-type" evidence="1">
    <location>
        <begin position="9"/>
        <end position="63"/>
    </location>
</feature>
<dbReference type="Proteomes" id="UP000019028">
    <property type="component" value="Chromosome"/>
</dbReference>
<reference evidence="2 3" key="1">
    <citation type="journal article" date="2014" name="Genome Biol. Evol.">
        <title>Genome degeneration and adaptation in a nascent stage of symbiosis.</title>
        <authorList>
            <person name="Oakeson K.F."/>
            <person name="Gil R."/>
            <person name="Clayton A.L."/>
            <person name="Dunn D.M."/>
            <person name="von Niederhausern A.C."/>
            <person name="Hamil C."/>
            <person name="Aoyagi A."/>
            <person name="Duval B."/>
            <person name="Baca A."/>
            <person name="Silva F.J."/>
            <person name="Vallier A."/>
            <person name="Jackson D.G."/>
            <person name="Latorre A."/>
            <person name="Weiss R.B."/>
            <person name="Heddi A."/>
            <person name="Moya A."/>
            <person name="Dale C."/>
        </authorList>
    </citation>
    <scope>NUCLEOTIDE SEQUENCE [LARGE SCALE GENOMIC DNA]</scope>
    <source>
        <strain evidence="2 3">HS1</strain>
    </source>
</reference>
<dbReference type="PATRIC" id="fig|1239307.3.peg.2096"/>